<evidence type="ECO:0000313" key="3">
    <source>
        <dbReference type="Proteomes" id="UP000236584"/>
    </source>
</evidence>
<accession>A0A2I8VQE1</accession>
<feature type="domain" description="Methyltransferase FkbM" evidence="1">
    <location>
        <begin position="165"/>
        <end position="218"/>
    </location>
</feature>
<dbReference type="InterPro" id="IPR006342">
    <property type="entry name" value="FkbM_mtfrase"/>
</dbReference>
<evidence type="ECO:0000259" key="1">
    <source>
        <dbReference type="Pfam" id="PF05050"/>
    </source>
</evidence>
<dbReference type="Proteomes" id="UP000236584">
    <property type="component" value="Plasmid unnamed1"/>
</dbReference>
<protein>
    <recommendedName>
        <fullName evidence="1">Methyltransferase FkbM domain-containing protein</fullName>
    </recommendedName>
</protein>
<dbReference type="SUPFAM" id="SSF53335">
    <property type="entry name" value="S-adenosyl-L-methionine-dependent methyltransferases"/>
    <property type="match status" value="1"/>
</dbReference>
<evidence type="ECO:0000313" key="2">
    <source>
        <dbReference type="EMBL" id="AUV84141.1"/>
    </source>
</evidence>
<dbReference type="InterPro" id="IPR029063">
    <property type="entry name" value="SAM-dependent_MTases_sf"/>
</dbReference>
<dbReference type="Gene3D" id="3.40.50.150">
    <property type="entry name" value="Vaccinia Virus protein VP39"/>
    <property type="match status" value="1"/>
</dbReference>
<gene>
    <name evidence="2" type="ORF">C2R22_21410</name>
</gene>
<reference evidence="2 3" key="1">
    <citation type="submission" date="2018-01" db="EMBL/GenBank/DDBJ databases">
        <title>Complete genome sequence of Salinigranum rubrum GX10T, an extremely halophilic archaeon isolated from a marine solar saltern.</title>
        <authorList>
            <person name="Han S."/>
        </authorList>
    </citation>
    <scope>NUCLEOTIDE SEQUENCE [LARGE SCALE GENOMIC DNA]</scope>
    <source>
        <strain evidence="2 3">GX10</strain>
        <plasmid evidence="3">Plasmid unnamed1</plasmid>
    </source>
</reference>
<sequence length="246" mass="27057">MPSEVRKAFKILRSDGLIPLVRKGVPFVHDNYISSHLPRAVVQYNGVAVKAGRLFDTSLPWREGHRPQFESGLISAISRHVSSGDDVVIVGGGWGVTAVAAAKQVGDSGSVTVFEGAKREVKRVKETVALNSVSDIVEVHHAIVGPEIHLKSAAGDPARVPPDQLPRCDVLELDCEGSEIDILKNLSSRPEYVFVETHGIYEAPTDEVRKVLEELDYEITHCEIGAEDYRTDCEEYDIYVLTGQRI</sequence>
<dbReference type="AlphaFoldDB" id="A0A2I8VQE1"/>
<dbReference type="Pfam" id="PF05050">
    <property type="entry name" value="Methyltransf_21"/>
    <property type="match status" value="1"/>
</dbReference>
<dbReference type="EMBL" id="CP026310">
    <property type="protein sequence ID" value="AUV84141.1"/>
    <property type="molecule type" value="Genomic_DNA"/>
</dbReference>
<dbReference type="KEGG" id="srub:C2R22_21410"/>
<keyword evidence="2" id="KW-0614">Plasmid</keyword>
<organism evidence="2 3">
    <name type="scientific">Salinigranum rubrum</name>
    <dbReference type="NCBI Taxonomy" id="755307"/>
    <lineage>
        <taxon>Archaea</taxon>
        <taxon>Methanobacteriati</taxon>
        <taxon>Methanobacteriota</taxon>
        <taxon>Stenosarchaea group</taxon>
        <taxon>Halobacteria</taxon>
        <taxon>Halobacteriales</taxon>
        <taxon>Haloferacaceae</taxon>
        <taxon>Salinigranum</taxon>
    </lineage>
</organism>
<geneLocation type="plasmid" evidence="2">
    <name>unnamed1</name>
</geneLocation>
<keyword evidence="3" id="KW-1185">Reference proteome</keyword>
<name>A0A2I8VQE1_9EURY</name>
<proteinExistence type="predicted"/>